<dbReference type="AlphaFoldDB" id="A0AA37SYY9"/>
<organism evidence="1 2">
    <name type="scientific">Agaribacter marinus</name>
    <dbReference type="NCBI Taxonomy" id="1431249"/>
    <lineage>
        <taxon>Bacteria</taxon>
        <taxon>Pseudomonadati</taxon>
        <taxon>Pseudomonadota</taxon>
        <taxon>Gammaproteobacteria</taxon>
        <taxon>Alteromonadales</taxon>
        <taxon>Alteromonadaceae</taxon>
        <taxon>Agaribacter</taxon>
    </lineage>
</organism>
<reference evidence="1" key="1">
    <citation type="journal article" date="2014" name="Int. J. Syst. Evol. Microbiol.">
        <title>Complete genome sequence of Corynebacterium casei LMG S-19264T (=DSM 44701T), isolated from a smear-ripened cheese.</title>
        <authorList>
            <consortium name="US DOE Joint Genome Institute (JGI-PGF)"/>
            <person name="Walter F."/>
            <person name="Albersmeier A."/>
            <person name="Kalinowski J."/>
            <person name="Ruckert C."/>
        </authorList>
    </citation>
    <scope>NUCLEOTIDE SEQUENCE</scope>
    <source>
        <strain evidence="1">NBRC 110023</strain>
    </source>
</reference>
<dbReference type="Proteomes" id="UP001156601">
    <property type="component" value="Unassembled WGS sequence"/>
</dbReference>
<proteinExistence type="predicted"/>
<gene>
    <name evidence="1" type="ORF">GCM10007852_31460</name>
</gene>
<protein>
    <submittedName>
        <fullName evidence="1">Uncharacterized protein</fullName>
    </submittedName>
</protein>
<reference evidence="1" key="2">
    <citation type="submission" date="2023-01" db="EMBL/GenBank/DDBJ databases">
        <title>Draft genome sequence of Agaribacter marinus strain NBRC 110023.</title>
        <authorList>
            <person name="Sun Q."/>
            <person name="Mori K."/>
        </authorList>
    </citation>
    <scope>NUCLEOTIDE SEQUENCE</scope>
    <source>
        <strain evidence="1">NBRC 110023</strain>
    </source>
</reference>
<sequence>MAGFMRYLLGNNTPIDVTFANGFVVKMNHELHQIYWQWQRQGRPSSVVYVQKRYGFNTEAKNGDENTDATFSVQLNKTGRPILGDGKLTQHACAEFIGIFVEQELLNNGWKVSTTYLKSSKNTVVGIEHEYEISDTSYTENRARNDVAVCKYEVLNRTFVYVPEMAKFKEL</sequence>
<accession>A0AA37SYY9</accession>
<dbReference type="EMBL" id="BSOT01000009">
    <property type="protein sequence ID" value="GLR72238.1"/>
    <property type="molecule type" value="Genomic_DNA"/>
</dbReference>
<keyword evidence="2" id="KW-1185">Reference proteome</keyword>
<evidence type="ECO:0000313" key="1">
    <source>
        <dbReference type="EMBL" id="GLR72238.1"/>
    </source>
</evidence>
<name>A0AA37SYY9_9ALTE</name>
<evidence type="ECO:0000313" key="2">
    <source>
        <dbReference type="Proteomes" id="UP001156601"/>
    </source>
</evidence>
<comment type="caution">
    <text evidence="1">The sequence shown here is derived from an EMBL/GenBank/DDBJ whole genome shotgun (WGS) entry which is preliminary data.</text>
</comment>